<dbReference type="Proteomes" id="UP000299084">
    <property type="component" value="Unassembled WGS sequence"/>
</dbReference>
<dbReference type="InterPro" id="IPR013087">
    <property type="entry name" value="Znf_C2H2_type"/>
</dbReference>
<dbReference type="PANTHER" id="PTHR23234">
    <property type="entry name" value="ZNF44 PROTEIN"/>
    <property type="match status" value="1"/>
</dbReference>
<dbReference type="STRING" id="9838.ENSCDRP00005019016"/>
<reference evidence="8 9" key="1">
    <citation type="journal article" date="2019" name="Mol. Ecol. Resour.">
        <title>Improving Illumina assemblies with Hi-C and long reads: an example with the North African dromedary.</title>
        <authorList>
            <person name="Elbers J.P."/>
            <person name="Rogers M.F."/>
            <person name="Perelman P.L."/>
            <person name="Proskuryakova A.A."/>
            <person name="Serdyukova N.A."/>
            <person name="Johnson W.E."/>
            <person name="Horin P."/>
            <person name="Corander J."/>
            <person name="Murphy D."/>
            <person name="Burger P.A."/>
        </authorList>
    </citation>
    <scope>NUCLEOTIDE SEQUENCE [LARGE SCALE GENOMIC DNA]</scope>
    <source>
        <strain evidence="8">Drom800</strain>
        <tissue evidence="8">Blood</tissue>
    </source>
</reference>
<dbReference type="SUPFAM" id="SSF57667">
    <property type="entry name" value="beta-beta-alpha zinc fingers"/>
    <property type="match status" value="1"/>
</dbReference>
<evidence type="ECO:0000313" key="9">
    <source>
        <dbReference type="Proteomes" id="UP000299084"/>
    </source>
</evidence>
<keyword evidence="3 5" id="KW-0863">Zinc-finger</keyword>
<feature type="domain" description="C2H2-type" evidence="7">
    <location>
        <begin position="13"/>
        <end position="40"/>
    </location>
</feature>
<feature type="domain" description="C2H2-type" evidence="7">
    <location>
        <begin position="146"/>
        <end position="177"/>
    </location>
</feature>
<dbReference type="PANTHER" id="PTHR23234:SF10">
    <property type="entry name" value="RIKEN CDNA 6720489N17 GENE-RELATED"/>
    <property type="match status" value="1"/>
</dbReference>
<dbReference type="InterPro" id="IPR050758">
    <property type="entry name" value="Znf_C2H2-type"/>
</dbReference>
<evidence type="ECO:0000256" key="2">
    <source>
        <dbReference type="ARBA" id="ARBA00022737"/>
    </source>
</evidence>
<organism evidence="8 9">
    <name type="scientific">Camelus dromedarius</name>
    <name type="common">Dromedary</name>
    <name type="synonym">Arabian camel</name>
    <dbReference type="NCBI Taxonomy" id="9838"/>
    <lineage>
        <taxon>Eukaryota</taxon>
        <taxon>Metazoa</taxon>
        <taxon>Chordata</taxon>
        <taxon>Craniata</taxon>
        <taxon>Vertebrata</taxon>
        <taxon>Euteleostomi</taxon>
        <taxon>Mammalia</taxon>
        <taxon>Eutheria</taxon>
        <taxon>Laurasiatheria</taxon>
        <taxon>Artiodactyla</taxon>
        <taxon>Tylopoda</taxon>
        <taxon>Camelidae</taxon>
        <taxon>Camelus</taxon>
    </lineage>
</organism>
<feature type="region of interest" description="Disordered" evidence="6">
    <location>
        <begin position="166"/>
        <end position="193"/>
    </location>
</feature>
<evidence type="ECO:0000256" key="6">
    <source>
        <dbReference type="SAM" id="MobiDB-lite"/>
    </source>
</evidence>
<proteinExistence type="predicted"/>
<keyword evidence="2" id="KW-0677">Repeat</keyword>
<comment type="caution">
    <text evidence="8">The sequence shown here is derived from an EMBL/GenBank/DDBJ whole genome shotgun (WGS) entry which is preliminary data.</text>
</comment>
<dbReference type="FunFam" id="3.30.160.60:FF:002343">
    <property type="entry name" value="Zinc finger protein 33A"/>
    <property type="match status" value="1"/>
</dbReference>
<protein>
    <submittedName>
        <fullName evidence="8">Zinc finger protein 304</fullName>
    </submittedName>
</protein>
<keyword evidence="9" id="KW-1185">Reference proteome</keyword>
<dbReference type="Gene3D" id="3.30.160.60">
    <property type="entry name" value="Classic Zinc Finger"/>
    <property type="match status" value="2"/>
</dbReference>
<name>A0A5N4DQ59_CAMDR</name>
<evidence type="ECO:0000256" key="4">
    <source>
        <dbReference type="ARBA" id="ARBA00022833"/>
    </source>
</evidence>
<keyword evidence="1" id="KW-0479">Metal-binding</keyword>
<keyword evidence="4" id="KW-0862">Zinc</keyword>
<evidence type="ECO:0000313" key="8">
    <source>
        <dbReference type="EMBL" id="KAB1273235.1"/>
    </source>
</evidence>
<dbReference type="InterPro" id="IPR036236">
    <property type="entry name" value="Znf_C2H2_sf"/>
</dbReference>
<accession>A0A5N4DQ59</accession>
<evidence type="ECO:0000259" key="7">
    <source>
        <dbReference type="PROSITE" id="PS50157"/>
    </source>
</evidence>
<evidence type="ECO:0000256" key="5">
    <source>
        <dbReference type="PROSITE-ProRule" id="PRU00042"/>
    </source>
</evidence>
<feature type="compositionally biased region" description="Basic and acidic residues" evidence="6">
    <location>
        <begin position="172"/>
        <end position="181"/>
    </location>
</feature>
<dbReference type="GO" id="GO:0008270">
    <property type="term" value="F:zinc ion binding"/>
    <property type="evidence" value="ECO:0007669"/>
    <property type="project" value="UniProtKB-KW"/>
</dbReference>
<evidence type="ECO:0000256" key="3">
    <source>
        <dbReference type="ARBA" id="ARBA00022771"/>
    </source>
</evidence>
<sequence length="313" mass="34561">MVVGPHLGRGRPFTCREEGMDLPDGSGLFQHQNIHSGMSPCGRTEFLESFPASSHLGPHEGDQAELMLFNCSDSGRALLNTFTFLDNQVTQTPLRAFRCLPCLMTAVSVGKPTAEAPTLFSTRESTPEKGLITFSRKDTLVQHQRFHTGERPYECSESYSRSSHLVRHQKVHVGERPHDSVRAPGEGASSQQVNLVRSSIRPGETPNLNTQFHDCQCPWRKPRCTSCYVLTVPVSYANMHDVTPECPTCPSTLEGSLFLDLYGSQSLMSRTPGPSLSQPACLVTEVDVDFTALQFLLIQRQGSPSQIVGRGIW</sequence>
<evidence type="ECO:0000256" key="1">
    <source>
        <dbReference type="ARBA" id="ARBA00022723"/>
    </source>
</evidence>
<dbReference type="EMBL" id="JWIN03000009">
    <property type="protein sequence ID" value="KAB1273235.1"/>
    <property type="molecule type" value="Genomic_DNA"/>
</dbReference>
<dbReference type="PROSITE" id="PS50157">
    <property type="entry name" value="ZINC_FINGER_C2H2_2"/>
    <property type="match status" value="2"/>
</dbReference>
<gene>
    <name evidence="8" type="ORF">Cadr_000012328</name>
</gene>
<dbReference type="AlphaFoldDB" id="A0A5N4DQ59"/>